<dbReference type="GeneID" id="70580722"/>
<keyword evidence="4" id="KW-1185">Reference proteome</keyword>
<evidence type="ECO:0000313" key="5">
    <source>
        <dbReference type="Proteomes" id="UP000593842"/>
    </source>
</evidence>
<reference evidence="1" key="2">
    <citation type="journal article" date="2020" name="Microbiol. Resour. Announc.">
        <title>Complete Genome Sequence of Faecalibacillus intestinalis JCM 34082, Isolated from Feces from a Healthy Japanese Female.</title>
        <authorList>
            <person name="Sakamoto M."/>
            <person name="Ikeyama N."/>
            <person name="Toyoda A."/>
            <person name="Murakami T."/>
            <person name="Mori H."/>
            <person name="Ohkuma M."/>
        </authorList>
    </citation>
    <scope>NUCLEOTIDE SEQUENCE</scope>
    <source>
        <strain evidence="1">14EGH31</strain>
    </source>
</reference>
<reference evidence="5" key="3">
    <citation type="submission" date="2020-09" db="EMBL/GenBank/DDBJ databases">
        <title>Complete genome sequencing of Faecalibacillus intestinalis strain 14EGH31.</title>
        <authorList>
            <person name="Sakamoto M."/>
            <person name="Murakami T."/>
            <person name="Mori H."/>
        </authorList>
    </citation>
    <scope>NUCLEOTIDE SEQUENCE [LARGE SCALE GENOMIC DNA]</scope>
    <source>
        <strain evidence="5">14EGH31</strain>
    </source>
</reference>
<dbReference type="Proteomes" id="UP001197827">
    <property type="component" value="Unassembled WGS sequence"/>
</dbReference>
<dbReference type="Proteomes" id="UP000240974">
    <property type="component" value="Unassembled WGS sequence"/>
</dbReference>
<proteinExistence type="predicted"/>
<dbReference type="RefSeq" id="WP_022001897.1">
    <property type="nucleotide sequence ID" value="NZ_AP024085.1"/>
</dbReference>
<organism evidence="3 4">
    <name type="scientific">Faecalibacillus intestinalis</name>
    <dbReference type="NCBI Taxonomy" id="1982626"/>
    <lineage>
        <taxon>Bacteria</taxon>
        <taxon>Bacillati</taxon>
        <taxon>Bacillota</taxon>
        <taxon>Erysipelotrichia</taxon>
        <taxon>Erysipelotrichales</taxon>
        <taxon>Coprobacillaceae</taxon>
        <taxon>Faecalibacillus</taxon>
    </lineage>
</organism>
<dbReference type="EMBL" id="PYLQ01000013">
    <property type="protein sequence ID" value="PST40142.1"/>
    <property type="molecule type" value="Genomic_DNA"/>
</dbReference>
<dbReference type="EMBL" id="JAJDKQ010000010">
    <property type="protein sequence ID" value="MCB8561686.1"/>
    <property type="molecule type" value="Genomic_DNA"/>
</dbReference>
<reference evidence="3 4" key="1">
    <citation type="journal article" date="2019" name="Int. J. Syst. Evol. Microbiol.">
        <title>Faecalibacillus intestinalis gen. nov., sp. nov. and Faecalibacillus faecis sp. nov., isolated from human faeces.</title>
        <authorList>
            <person name="Seo B."/>
            <person name="Jeon K."/>
            <person name="Baek I."/>
            <person name="Lee Y.M."/>
            <person name="Baek K."/>
            <person name="Ko G."/>
        </authorList>
    </citation>
    <scope>NUCLEOTIDE SEQUENCE [LARGE SCALE GENOMIC DNA]</scope>
    <source>
        <strain evidence="3 4">SNUG30099</strain>
    </source>
</reference>
<evidence type="ECO:0000313" key="2">
    <source>
        <dbReference type="EMBL" id="MCB8561686.1"/>
    </source>
</evidence>
<dbReference type="AlphaFoldDB" id="A0A2T3FY10"/>
<accession>A0A2T3FY10</accession>
<gene>
    <name evidence="3" type="ORF">C7U54_09605</name>
    <name evidence="1" type="ORF">Fi14EGH31_22840</name>
    <name evidence="2" type="ORF">LJD74_06695</name>
</gene>
<evidence type="ECO:0000313" key="4">
    <source>
        <dbReference type="Proteomes" id="UP000240974"/>
    </source>
</evidence>
<evidence type="ECO:0000313" key="1">
    <source>
        <dbReference type="EMBL" id="BCL58572.1"/>
    </source>
</evidence>
<dbReference type="EMBL" id="AP024085">
    <property type="protein sequence ID" value="BCL58572.1"/>
    <property type="molecule type" value="Genomic_DNA"/>
</dbReference>
<dbReference type="Proteomes" id="UP000593842">
    <property type="component" value="Chromosome"/>
</dbReference>
<protein>
    <submittedName>
        <fullName evidence="3">Uncharacterized protein</fullName>
    </submittedName>
</protein>
<sequence>MNLVVYYQSNGKVVNHKYYIEVIDHDSCSSVKFDLITKRFIFFEKRRIRKRVYMELNKSKLLLESMDFNLSCNEKLQFPVLKI</sequence>
<dbReference type="KEGG" id="fit:Fi14EGH31_22840"/>
<name>A0A2T3FY10_9FIRM</name>
<evidence type="ECO:0000313" key="3">
    <source>
        <dbReference type="EMBL" id="PST40142.1"/>
    </source>
</evidence>
<reference evidence="2" key="4">
    <citation type="submission" date="2021-10" db="EMBL/GenBank/DDBJ databases">
        <title>Collection of gut derived symbiotic bacterial strains cultured from healthy donors.</title>
        <authorList>
            <person name="Lin H."/>
            <person name="Littmann E."/>
            <person name="Kohout C."/>
            <person name="Pamer E.G."/>
        </authorList>
    </citation>
    <scope>NUCLEOTIDE SEQUENCE</scope>
    <source>
        <strain evidence="2">DFI.5.2</strain>
    </source>
</reference>